<sequence length="185" mass="21391">MKFQEEAVNICRNDNYSRRETLLITRDRPCLKDGQLPITPQVKVSLRVKSLKMLTQWIVQPTFLSSGKILGIVLTSEEDRIDHLIRPLQSEDGSMVWHCHVVWQCLILSATYTQPPLQLFLLPTRLDLIVKKSYFQCCLIHVLVKQFNTLPSKMGEQLVKQQTIAKCNFTREGNLFKEAHAQEDP</sequence>
<evidence type="ECO:0000313" key="1">
    <source>
        <dbReference type="EMBL" id="MPC35878.1"/>
    </source>
</evidence>
<dbReference type="AlphaFoldDB" id="A0A5B7ERH7"/>
<reference evidence="1 2" key="1">
    <citation type="submission" date="2019-05" db="EMBL/GenBank/DDBJ databases">
        <title>Another draft genome of Portunus trituberculatus and its Hox gene families provides insights of decapod evolution.</title>
        <authorList>
            <person name="Jeong J.-H."/>
            <person name="Song I."/>
            <person name="Kim S."/>
            <person name="Choi T."/>
            <person name="Kim D."/>
            <person name="Ryu S."/>
            <person name="Kim W."/>
        </authorList>
    </citation>
    <scope>NUCLEOTIDE SEQUENCE [LARGE SCALE GENOMIC DNA]</scope>
    <source>
        <tissue evidence="1">Muscle</tissue>
    </source>
</reference>
<protein>
    <submittedName>
        <fullName evidence="1">Uncharacterized protein</fullName>
    </submittedName>
</protein>
<name>A0A5B7ERH7_PORTR</name>
<gene>
    <name evidence="1" type="ORF">E2C01_029315</name>
</gene>
<comment type="caution">
    <text evidence="1">The sequence shown here is derived from an EMBL/GenBank/DDBJ whole genome shotgun (WGS) entry which is preliminary data.</text>
</comment>
<proteinExistence type="predicted"/>
<dbReference type="Proteomes" id="UP000324222">
    <property type="component" value="Unassembled WGS sequence"/>
</dbReference>
<evidence type="ECO:0000313" key="2">
    <source>
        <dbReference type="Proteomes" id="UP000324222"/>
    </source>
</evidence>
<organism evidence="1 2">
    <name type="scientific">Portunus trituberculatus</name>
    <name type="common">Swimming crab</name>
    <name type="synonym">Neptunus trituberculatus</name>
    <dbReference type="NCBI Taxonomy" id="210409"/>
    <lineage>
        <taxon>Eukaryota</taxon>
        <taxon>Metazoa</taxon>
        <taxon>Ecdysozoa</taxon>
        <taxon>Arthropoda</taxon>
        <taxon>Crustacea</taxon>
        <taxon>Multicrustacea</taxon>
        <taxon>Malacostraca</taxon>
        <taxon>Eumalacostraca</taxon>
        <taxon>Eucarida</taxon>
        <taxon>Decapoda</taxon>
        <taxon>Pleocyemata</taxon>
        <taxon>Brachyura</taxon>
        <taxon>Eubrachyura</taxon>
        <taxon>Portunoidea</taxon>
        <taxon>Portunidae</taxon>
        <taxon>Portuninae</taxon>
        <taxon>Portunus</taxon>
    </lineage>
</organism>
<keyword evidence="2" id="KW-1185">Reference proteome</keyword>
<accession>A0A5B7ERH7</accession>
<dbReference type="EMBL" id="VSRR010003370">
    <property type="protein sequence ID" value="MPC35878.1"/>
    <property type="molecule type" value="Genomic_DNA"/>
</dbReference>